<organism evidence="1 2">
    <name type="scientific">Thlaspi arvense</name>
    <name type="common">Field penny-cress</name>
    <dbReference type="NCBI Taxonomy" id="13288"/>
    <lineage>
        <taxon>Eukaryota</taxon>
        <taxon>Viridiplantae</taxon>
        <taxon>Streptophyta</taxon>
        <taxon>Embryophyta</taxon>
        <taxon>Tracheophyta</taxon>
        <taxon>Spermatophyta</taxon>
        <taxon>Magnoliopsida</taxon>
        <taxon>eudicotyledons</taxon>
        <taxon>Gunneridae</taxon>
        <taxon>Pentapetalae</taxon>
        <taxon>rosids</taxon>
        <taxon>malvids</taxon>
        <taxon>Brassicales</taxon>
        <taxon>Brassicaceae</taxon>
        <taxon>Thlaspideae</taxon>
        <taxon>Thlaspi</taxon>
    </lineage>
</organism>
<evidence type="ECO:0000313" key="2">
    <source>
        <dbReference type="Proteomes" id="UP000836841"/>
    </source>
</evidence>
<gene>
    <name evidence="1" type="ORF">TAV2_LOCUS20360</name>
</gene>
<reference evidence="1 2" key="1">
    <citation type="submission" date="2022-03" db="EMBL/GenBank/DDBJ databases">
        <authorList>
            <person name="Nunn A."/>
            <person name="Chopra R."/>
            <person name="Nunn A."/>
            <person name="Contreras Garrido A."/>
        </authorList>
    </citation>
    <scope>NUCLEOTIDE SEQUENCE [LARGE SCALE GENOMIC DNA]</scope>
</reference>
<dbReference type="AlphaFoldDB" id="A0AAU9SXV7"/>
<protein>
    <submittedName>
        <fullName evidence="1">Uncharacterized protein</fullName>
    </submittedName>
</protein>
<name>A0AAU9SXV7_THLAR</name>
<proteinExistence type="predicted"/>
<dbReference type="Proteomes" id="UP000836841">
    <property type="component" value="Chromosome 6"/>
</dbReference>
<dbReference type="EMBL" id="OU466862">
    <property type="protein sequence ID" value="CAH2072520.1"/>
    <property type="molecule type" value="Genomic_DNA"/>
</dbReference>
<keyword evidence="2" id="KW-1185">Reference proteome</keyword>
<evidence type="ECO:0000313" key="1">
    <source>
        <dbReference type="EMBL" id="CAH2072520.1"/>
    </source>
</evidence>
<sequence>MTTVNMTETIISHVGMTQEAGAVRGPGLGKDRGIMIAADAMTATKKAAARDGCRKLRRFLQMRLDQSGVTNAHLFFLCVLKIFQIVSC</sequence>
<accession>A0AAU9SXV7</accession>